<evidence type="ECO:0000256" key="1">
    <source>
        <dbReference type="SAM" id="Coils"/>
    </source>
</evidence>
<dbReference type="EMBL" id="JABVXQ010000009">
    <property type="protein sequence ID" value="KAF6090946.1"/>
    <property type="molecule type" value="Genomic_DNA"/>
</dbReference>
<feature type="coiled-coil region" evidence="1">
    <location>
        <begin position="46"/>
        <end position="83"/>
    </location>
</feature>
<evidence type="ECO:0000313" key="3">
    <source>
        <dbReference type="Proteomes" id="UP000664940"/>
    </source>
</evidence>
<dbReference type="Proteomes" id="UP000664940">
    <property type="component" value="Unassembled WGS sequence"/>
</dbReference>
<accession>A0A833ZHJ8</accession>
<name>A0A833ZHJ8_9CHIR</name>
<protein>
    <submittedName>
        <fullName evidence="2">Uncharacterized protein</fullName>
    </submittedName>
</protein>
<gene>
    <name evidence="2" type="ORF">HJG60_012285</name>
</gene>
<dbReference type="AlphaFoldDB" id="A0A833ZHJ8"/>
<organism evidence="2 3">
    <name type="scientific">Phyllostomus discolor</name>
    <name type="common">pale spear-nosed bat</name>
    <dbReference type="NCBI Taxonomy" id="89673"/>
    <lineage>
        <taxon>Eukaryota</taxon>
        <taxon>Metazoa</taxon>
        <taxon>Chordata</taxon>
        <taxon>Craniata</taxon>
        <taxon>Vertebrata</taxon>
        <taxon>Euteleostomi</taxon>
        <taxon>Mammalia</taxon>
        <taxon>Eutheria</taxon>
        <taxon>Laurasiatheria</taxon>
        <taxon>Chiroptera</taxon>
        <taxon>Yangochiroptera</taxon>
        <taxon>Phyllostomidae</taxon>
        <taxon>Phyllostominae</taxon>
        <taxon>Phyllostomus</taxon>
    </lineage>
</organism>
<comment type="caution">
    <text evidence="2">The sequence shown here is derived from an EMBL/GenBank/DDBJ whole genome shotgun (WGS) entry which is preliminary data.</text>
</comment>
<sequence>MQEKPQSEETKQASEPDSDMVEILELLDQEFKITMINMPIALMEKVDNMQEQMGNIRREMETLRKIQKEMLEIKNAITQIKNAFDSLISRLGMAKKRIGIQAQLSWVFCWGPYKAVIEMSAEVGSRLEAGEERASELTSVVIGKIQFIEDCWTEGFLSFLAVHQRPPSVPCPAGLFSVPARFIKASREDSLLAR</sequence>
<proteinExistence type="predicted"/>
<evidence type="ECO:0000313" key="2">
    <source>
        <dbReference type="EMBL" id="KAF6090946.1"/>
    </source>
</evidence>
<reference evidence="2 3" key="1">
    <citation type="journal article" date="2020" name="Nature">
        <title>Six reference-quality genomes reveal evolution of bat adaptations.</title>
        <authorList>
            <person name="Jebb D."/>
            <person name="Huang Z."/>
            <person name="Pippel M."/>
            <person name="Hughes G.M."/>
            <person name="Lavrichenko K."/>
            <person name="Devanna P."/>
            <person name="Winkler S."/>
            <person name="Jermiin L.S."/>
            <person name="Skirmuntt E.C."/>
            <person name="Katzourakis A."/>
            <person name="Burkitt-Gray L."/>
            <person name="Ray D.A."/>
            <person name="Sullivan K.A.M."/>
            <person name="Roscito J.G."/>
            <person name="Kirilenko B.M."/>
            <person name="Davalos L.M."/>
            <person name="Corthals A.P."/>
            <person name="Power M.L."/>
            <person name="Jones G."/>
            <person name="Ransome R.D."/>
            <person name="Dechmann D.K.N."/>
            <person name="Locatelli A.G."/>
            <person name="Puechmaille S.J."/>
            <person name="Fedrigo O."/>
            <person name="Jarvis E.D."/>
            <person name="Hiller M."/>
            <person name="Vernes S.C."/>
            <person name="Myers E.W."/>
            <person name="Teeling E.C."/>
        </authorList>
    </citation>
    <scope>NUCLEOTIDE SEQUENCE [LARGE SCALE GENOMIC DNA]</scope>
    <source>
        <strain evidence="2">Bat1K_MPI-CBG_1</strain>
    </source>
</reference>
<keyword evidence="1" id="KW-0175">Coiled coil</keyword>